<evidence type="ECO:0000313" key="7">
    <source>
        <dbReference type="Proteomes" id="UP000066529"/>
    </source>
</evidence>
<accession>A0A0E3H8V5</accession>
<dbReference type="GeneID" id="41603402"/>
<dbReference type="PANTHER" id="PTHR33514:SF13">
    <property type="entry name" value="PROTEIN ABCI12, CHLOROPLASTIC"/>
    <property type="match status" value="1"/>
</dbReference>
<dbReference type="OrthoDB" id="31170at2157"/>
<gene>
    <name evidence="6" type="ORF">MSTHT_1256</name>
</gene>
<sequence>MIGVRSIAEPTVKDTIIHRMDPRAKILILISVAFVAVILDNPETMFLMFLIVLSGFALARMPAIKLKTLAILLILLIWGTVYSQALFYSQLPRTVIFTIIRPDFPVLGWMTNGGLFVYAEGLQHGAIQGLRSATIMSLGLLMCWTTDSRDMLNGLVGLSVPYSVAFMVVTAVRFLPIIITEVTTVITVQRLRGFSPKKFGSGIIKTSLNILTPTLSNCVRRTGTLAVSIQSRAFRANTERTYLKKLEFSNFDKAVVMFCIFAALSIVIIKFLYNMYTSGIYYNSSLRPVYAIARGYL</sequence>
<dbReference type="CDD" id="cd16914">
    <property type="entry name" value="EcfT"/>
    <property type="match status" value="1"/>
</dbReference>
<evidence type="ECO:0000256" key="5">
    <source>
        <dbReference type="SAM" id="Phobius"/>
    </source>
</evidence>
<reference evidence="6 7" key="1">
    <citation type="submission" date="2014-07" db="EMBL/GenBank/DDBJ databases">
        <title>Methanogenic archaea and the global carbon cycle.</title>
        <authorList>
            <person name="Henriksen J.R."/>
            <person name="Luke J."/>
            <person name="Reinhart S."/>
            <person name="Benedict M.N."/>
            <person name="Youngblut N.D."/>
            <person name="Metcalf M.E."/>
            <person name="Whitaker R.J."/>
            <person name="Metcalf W.W."/>
        </authorList>
    </citation>
    <scope>NUCLEOTIDE SEQUENCE [LARGE SCALE GENOMIC DNA]</scope>
    <source>
        <strain evidence="7">ATCC 43570 / DSM 1825 / OCM 12 / VKM B-1830 / TM-1</strain>
    </source>
</reference>
<name>A0A0E3H8V5_METTT</name>
<dbReference type="PANTHER" id="PTHR33514">
    <property type="entry name" value="PROTEIN ABCI12, CHLOROPLASTIC"/>
    <property type="match status" value="1"/>
</dbReference>
<proteinExistence type="predicted"/>
<dbReference type="KEGG" id="mthr:MSTHT_1256"/>
<evidence type="ECO:0000256" key="1">
    <source>
        <dbReference type="ARBA" id="ARBA00004141"/>
    </source>
</evidence>
<dbReference type="HOGENOM" id="CLU_056469_2_0_2"/>
<dbReference type="GO" id="GO:0005886">
    <property type="term" value="C:plasma membrane"/>
    <property type="evidence" value="ECO:0007669"/>
    <property type="project" value="UniProtKB-ARBA"/>
</dbReference>
<keyword evidence="4 5" id="KW-0472">Membrane</keyword>
<dbReference type="STRING" id="523844.MSTHT_1256"/>
<dbReference type="Pfam" id="PF02361">
    <property type="entry name" value="CbiQ"/>
    <property type="match status" value="1"/>
</dbReference>
<evidence type="ECO:0000256" key="2">
    <source>
        <dbReference type="ARBA" id="ARBA00022692"/>
    </source>
</evidence>
<dbReference type="PATRIC" id="fig|523844.20.peg.1586"/>
<feature type="transmembrane region" description="Helical" evidence="5">
    <location>
        <begin position="162"/>
        <end position="188"/>
    </location>
</feature>
<feature type="transmembrane region" description="Helical" evidence="5">
    <location>
        <begin position="69"/>
        <end position="88"/>
    </location>
</feature>
<evidence type="ECO:0000256" key="3">
    <source>
        <dbReference type="ARBA" id="ARBA00022989"/>
    </source>
</evidence>
<keyword evidence="3 5" id="KW-1133">Transmembrane helix</keyword>
<organism evidence="6 7">
    <name type="scientific">Methanosarcina thermophila (strain ATCC 43570 / DSM 1825 / OCM 12 / VKM B-1830 / TM-1)</name>
    <dbReference type="NCBI Taxonomy" id="523844"/>
    <lineage>
        <taxon>Archaea</taxon>
        <taxon>Methanobacteriati</taxon>
        <taxon>Methanobacteriota</taxon>
        <taxon>Stenosarchaea group</taxon>
        <taxon>Methanomicrobia</taxon>
        <taxon>Methanosarcinales</taxon>
        <taxon>Methanosarcinaceae</taxon>
        <taxon>Methanosarcina</taxon>
    </lineage>
</organism>
<dbReference type="EMBL" id="CP009501">
    <property type="protein sequence ID" value="AKB13014.1"/>
    <property type="molecule type" value="Genomic_DNA"/>
</dbReference>
<dbReference type="Proteomes" id="UP000066529">
    <property type="component" value="Chromosome"/>
</dbReference>
<feature type="transmembrane region" description="Helical" evidence="5">
    <location>
        <begin position="254"/>
        <end position="273"/>
    </location>
</feature>
<dbReference type="RefSeq" id="WP_048167099.1">
    <property type="nucleotide sequence ID" value="NZ_CP009501.1"/>
</dbReference>
<feature type="transmembrane region" description="Helical" evidence="5">
    <location>
        <begin position="23"/>
        <end position="39"/>
    </location>
</feature>
<evidence type="ECO:0000313" key="6">
    <source>
        <dbReference type="EMBL" id="AKB13014.1"/>
    </source>
</evidence>
<comment type="subcellular location">
    <subcellularLocation>
        <location evidence="1">Membrane</location>
        <topology evidence="1">Multi-pass membrane protein</topology>
    </subcellularLocation>
</comment>
<keyword evidence="2 5" id="KW-0812">Transmembrane</keyword>
<protein>
    <submittedName>
        <fullName evidence="6">Transmembrane component of general energizing module of ECF transporters</fullName>
    </submittedName>
</protein>
<evidence type="ECO:0000256" key="4">
    <source>
        <dbReference type="ARBA" id="ARBA00023136"/>
    </source>
</evidence>
<dbReference type="AlphaFoldDB" id="A0A0E3H8V5"/>
<dbReference type="InterPro" id="IPR003339">
    <property type="entry name" value="ABC/ECF_trnsptr_transmembrane"/>
</dbReference>